<dbReference type="SUPFAM" id="SSF56496">
    <property type="entry name" value="Fibrinogen C-terminal domain-like"/>
    <property type="match status" value="1"/>
</dbReference>
<proteinExistence type="predicted"/>
<dbReference type="EMBL" id="ATLV01016146">
    <property type="status" value="NOT_ANNOTATED_CDS"/>
    <property type="molecule type" value="Genomic_DNA"/>
</dbReference>
<gene>
    <name evidence="2" type="ORF">ZHAS_00008518</name>
</gene>
<dbReference type="Gene3D" id="3.90.215.10">
    <property type="entry name" value="Gamma Fibrinogen, chain A, domain 1"/>
    <property type="match status" value="1"/>
</dbReference>
<dbReference type="CDD" id="cd00087">
    <property type="entry name" value="FReD"/>
    <property type="match status" value="1"/>
</dbReference>
<dbReference type="VEuPathDB" id="VectorBase:ASIC008518"/>
<dbReference type="EMBL" id="KE525057">
    <property type="protein sequence ID" value="KFB41064.1"/>
    <property type="molecule type" value="Genomic_DNA"/>
</dbReference>
<protein>
    <submittedName>
        <fullName evidence="2">AGAP011225-PA-like protein</fullName>
    </submittedName>
    <submittedName>
        <fullName evidence="3">Fibrinogen C-terminal domain-containing protein</fullName>
    </submittedName>
</protein>
<dbReference type="Proteomes" id="UP000030765">
    <property type="component" value="Unassembled WGS sequence"/>
</dbReference>
<dbReference type="InterPro" id="IPR050373">
    <property type="entry name" value="Fibrinogen_C-term_domain"/>
</dbReference>
<dbReference type="STRING" id="74873.A0A084VSX0"/>
<dbReference type="GO" id="GO:0005615">
    <property type="term" value="C:extracellular space"/>
    <property type="evidence" value="ECO:0007669"/>
    <property type="project" value="TreeGrafter"/>
</dbReference>
<dbReference type="Pfam" id="PF00147">
    <property type="entry name" value="Fibrinogen_C"/>
    <property type="match status" value="1"/>
</dbReference>
<evidence type="ECO:0000313" key="2">
    <source>
        <dbReference type="EMBL" id="KFB41064.1"/>
    </source>
</evidence>
<reference evidence="2 4" key="1">
    <citation type="journal article" date="2014" name="BMC Genomics">
        <title>Genome sequence of Anopheles sinensis provides insight into genetics basis of mosquito competence for malaria parasites.</title>
        <authorList>
            <person name="Zhou D."/>
            <person name="Zhang D."/>
            <person name="Ding G."/>
            <person name="Shi L."/>
            <person name="Hou Q."/>
            <person name="Ye Y."/>
            <person name="Xu Y."/>
            <person name="Zhou H."/>
            <person name="Xiong C."/>
            <person name="Li S."/>
            <person name="Yu J."/>
            <person name="Hong S."/>
            <person name="Yu X."/>
            <person name="Zou P."/>
            <person name="Chen C."/>
            <person name="Chang X."/>
            <person name="Wang W."/>
            <person name="Lv Y."/>
            <person name="Sun Y."/>
            <person name="Ma L."/>
            <person name="Shen B."/>
            <person name="Zhu C."/>
        </authorList>
    </citation>
    <scope>NUCLEOTIDE SEQUENCE [LARGE SCALE GENOMIC DNA]</scope>
</reference>
<reference evidence="3" key="2">
    <citation type="submission" date="2020-05" db="UniProtKB">
        <authorList>
            <consortium name="EnsemblMetazoa"/>
        </authorList>
    </citation>
    <scope>IDENTIFICATION</scope>
</reference>
<evidence type="ECO:0000313" key="4">
    <source>
        <dbReference type="Proteomes" id="UP000030765"/>
    </source>
</evidence>
<dbReference type="SMART" id="SM00186">
    <property type="entry name" value="FBG"/>
    <property type="match status" value="1"/>
</dbReference>
<dbReference type="PANTHER" id="PTHR19143:SF327">
    <property type="entry name" value="FI21813P1-RELATED"/>
    <property type="match status" value="1"/>
</dbReference>
<keyword evidence="4" id="KW-1185">Reference proteome</keyword>
<dbReference type="OrthoDB" id="7734170at2759"/>
<dbReference type="PANTHER" id="PTHR19143">
    <property type="entry name" value="FIBRINOGEN/TENASCIN/ANGIOPOEITIN"/>
    <property type="match status" value="1"/>
</dbReference>
<dbReference type="InterPro" id="IPR036056">
    <property type="entry name" value="Fibrinogen-like_C"/>
</dbReference>
<name>A0A084VSX0_ANOSI</name>
<sequence length="221" mass="25642">MMRNELKNLTNFILPLSSCRQAPMKLSGKYVIQAEENKFGVLCEQTSFGGGWTVIQHRFDGSTDFYRNWTEYRNGFGNLDGEFWLGLEYVYQIMKNRPHELIVELKDFEGTYKYARYREFGIGDESEAYALKKLGKYAGTVGDSFAGNKGRKFSTYDRDHTLRKCAVKQHSGWWHDNCSNANLNGRYEKKDGDMGSIIWIRFKGGNHGLAYSRMMIREIIE</sequence>
<dbReference type="VEuPathDB" id="VectorBase:ASIS012996"/>
<evidence type="ECO:0000259" key="1">
    <source>
        <dbReference type="PROSITE" id="PS51406"/>
    </source>
</evidence>
<dbReference type="AlphaFoldDB" id="A0A084VSX0"/>
<dbReference type="InterPro" id="IPR014716">
    <property type="entry name" value="Fibrinogen_a/b/g_C_1"/>
</dbReference>
<dbReference type="PROSITE" id="PS51406">
    <property type="entry name" value="FIBRINOGEN_C_2"/>
    <property type="match status" value="1"/>
</dbReference>
<dbReference type="InterPro" id="IPR002181">
    <property type="entry name" value="Fibrinogen_a/b/g_C_dom"/>
</dbReference>
<accession>A0A084VSX0</accession>
<dbReference type="EnsemblMetazoa" id="ASIC008518-RA">
    <property type="protein sequence ID" value="ASIC008518-PA"/>
    <property type="gene ID" value="ASIC008518"/>
</dbReference>
<evidence type="ECO:0000313" key="3">
    <source>
        <dbReference type="EnsemblMetazoa" id="ASIC008518-PA"/>
    </source>
</evidence>
<organism evidence="2">
    <name type="scientific">Anopheles sinensis</name>
    <name type="common">Mosquito</name>
    <dbReference type="NCBI Taxonomy" id="74873"/>
    <lineage>
        <taxon>Eukaryota</taxon>
        <taxon>Metazoa</taxon>
        <taxon>Ecdysozoa</taxon>
        <taxon>Arthropoda</taxon>
        <taxon>Hexapoda</taxon>
        <taxon>Insecta</taxon>
        <taxon>Pterygota</taxon>
        <taxon>Neoptera</taxon>
        <taxon>Endopterygota</taxon>
        <taxon>Diptera</taxon>
        <taxon>Nematocera</taxon>
        <taxon>Culicoidea</taxon>
        <taxon>Culicidae</taxon>
        <taxon>Anophelinae</taxon>
        <taxon>Anopheles</taxon>
    </lineage>
</organism>
<feature type="domain" description="Fibrinogen C-terminal" evidence="1">
    <location>
        <begin position="10"/>
        <end position="220"/>
    </location>
</feature>
<dbReference type="OMA" id="LEMYSIN"/>